<dbReference type="InterPro" id="IPR001138">
    <property type="entry name" value="Zn2Cys6_DnaBD"/>
</dbReference>
<dbReference type="EMBL" id="LFMY01000009">
    <property type="protein sequence ID" value="OKL58468.1"/>
    <property type="molecule type" value="Genomic_DNA"/>
</dbReference>
<dbReference type="PANTHER" id="PTHR38791:SF5">
    <property type="entry name" value="TRANSCRIPTION FACTOR DBAG-RELATED"/>
    <property type="match status" value="1"/>
</dbReference>
<protein>
    <recommendedName>
        <fullName evidence="5">Zn(2)-C6 fungal-type domain-containing protein</fullName>
    </recommendedName>
</protein>
<evidence type="ECO:0000256" key="3">
    <source>
        <dbReference type="ARBA" id="ARBA00023163"/>
    </source>
</evidence>
<accession>A0A225AMH8</accession>
<dbReference type="InterPro" id="IPR053175">
    <property type="entry name" value="DHMBA_Reg_Transcription_Factor"/>
</dbReference>
<evidence type="ECO:0000259" key="5">
    <source>
        <dbReference type="PROSITE" id="PS50048"/>
    </source>
</evidence>
<evidence type="ECO:0000256" key="4">
    <source>
        <dbReference type="ARBA" id="ARBA00023242"/>
    </source>
</evidence>
<keyword evidence="7" id="KW-1185">Reference proteome</keyword>
<dbReference type="Pfam" id="PF00172">
    <property type="entry name" value="Zn_clus"/>
    <property type="match status" value="1"/>
</dbReference>
<dbReference type="PANTHER" id="PTHR38791">
    <property type="entry name" value="ZN(II)2CYS6 TRANSCRIPTION FACTOR (EUROFUNG)-RELATED-RELATED"/>
    <property type="match status" value="1"/>
</dbReference>
<keyword evidence="4" id="KW-0539">Nucleus</keyword>
<gene>
    <name evidence="6" type="ORF">UA08_05976</name>
</gene>
<name>A0A225AMH8_TALAT</name>
<organism evidence="6 7">
    <name type="scientific">Talaromyces atroroseus</name>
    <dbReference type="NCBI Taxonomy" id="1441469"/>
    <lineage>
        <taxon>Eukaryota</taxon>
        <taxon>Fungi</taxon>
        <taxon>Dikarya</taxon>
        <taxon>Ascomycota</taxon>
        <taxon>Pezizomycotina</taxon>
        <taxon>Eurotiomycetes</taxon>
        <taxon>Eurotiomycetidae</taxon>
        <taxon>Eurotiales</taxon>
        <taxon>Trichocomaceae</taxon>
        <taxon>Talaromyces</taxon>
        <taxon>Talaromyces sect. Trachyspermi</taxon>
    </lineage>
</organism>
<dbReference type="PROSITE" id="PS00463">
    <property type="entry name" value="ZN2_CY6_FUNGAL_1"/>
    <property type="match status" value="1"/>
</dbReference>
<dbReference type="SUPFAM" id="SSF57701">
    <property type="entry name" value="Zn2/Cys6 DNA-binding domain"/>
    <property type="match status" value="1"/>
</dbReference>
<dbReference type="RefSeq" id="XP_020118589.1">
    <property type="nucleotide sequence ID" value="XM_020268689.1"/>
</dbReference>
<dbReference type="SMART" id="SM00066">
    <property type="entry name" value="GAL4"/>
    <property type="match status" value="1"/>
</dbReference>
<dbReference type="AlphaFoldDB" id="A0A225AMH8"/>
<dbReference type="GO" id="GO:0000981">
    <property type="term" value="F:DNA-binding transcription factor activity, RNA polymerase II-specific"/>
    <property type="evidence" value="ECO:0007669"/>
    <property type="project" value="InterPro"/>
</dbReference>
<evidence type="ECO:0000313" key="6">
    <source>
        <dbReference type="EMBL" id="OKL58468.1"/>
    </source>
</evidence>
<evidence type="ECO:0000313" key="7">
    <source>
        <dbReference type="Proteomes" id="UP000214365"/>
    </source>
</evidence>
<evidence type="ECO:0000256" key="2">
    <source>
        <dbReference type="ARBA" id="ARBA00023125"/>
    </source>
</evidence>
<dbReference type="PROSITE" id="PS50048">
    <property type="entry name" value="ZN2_CY6_FUNGAL_2"/>
    <property type="match status" value="1"/>
</dbReference>
<dbReference type="GO" id="GO:0003677">
    <property type="term" value="F:DNA binding"/>
    <property type="evidence" value="ECO:0007669"/>
    <property type="project" value="UniProtKB-KW"/>
</dbReference>
<proteinExistence type="predicted"/>
<dbReference type="GO" id="GO:0008270">
    <property type="term" value="F:zinc ion binding"/>
    <property type="evidence" value="ECO:0007669"/>
    <property type="project" value="InterPro"/>
</dbReference>
<sequence length="480" mass="53491">MVYRGPSKGCETCKRRRKKCDETRPSCLRCANANRTCGGYERSSREVQIRQYHGEDVPGEKQHVPFYKQGSIARKCSLPVREPLPGTNILPPDTTPKEVNIEQSDDYALGAFFYDYCIASSNNKISPGFLSRLEQMFYSAKSHSMLKKACEAVAYASNGRKLNRPHLKRRGMELYHNVLSWFAVAIHDSEPTKTPEYLAVTTLLGLYEIITGEEAHFGHTNAHAGGIAAMLGIRKSPLYLLEAMRHGHHLLANMGAQSTMTLFPTLGLRRSDRSLDDLLLSLGVLYKHGTAALENYSGASPDAILNMRNDALALDEAFVAWEMTQDKDFHPNTVFHIKTSGNSSHYPVGLWPGKVDTYLDHYIAGVWNLYRASRLSLLDLILQLSDALNDGRSLEGEHVVADFLVEGMLSSIPFHLAEDIHALSSGFKTARCIPSPGRASGGLLLMHSIFATSNLVIVDERVRERTYGDWTSLDIREIFA</sequence>
<dbReference type="Proteomes" id="UP000214365">
    <property type="component" value="Unassembled WGS sequence"/>
</dbReference>
<keyword evidence="3" id="KW-0804">Transcription</keyword>
<dbReference type="STRING" id="1441469.A0A225AMH8"/>
<reference evidence="6 7" key="1">
    <citation type="submission" date="2015-06" db="EMBL/GenBank/DDBJ databases">
        <title>Talaromyces atroroseus IBT 11181 draft genome.</title>
        <authorList>
            <person name="Rasmussen K.B."/>
            <person name="Rasmussen S."/>
            <person name="Petersen B."/>
            <person name="Sicheritz-Ponten T."/>
            <person name="Mortensen U.H."/>
            <person name="Thrane U."/>
        </authorList>
    </citation>
    <scope>NUCLEOTIDE SEQUENCE [LARGE SCALE GENOMIC DNA]</scope>
    <source>
        <strain evidence="6 7">IBT 11181</strain>
    </source>
</reference>
<keyword evidence="1" id="KW-0805">Transcription regulation</keyword>
<comment type="caution">
    <text evidence="6">The sequence shown here is derived from an EMBL/GenBank/DDBJ whole genome shotgun (WGS) entry which is preliminary data.</text>
</comment>
<dbReference type="CDD" id="cd00067">
    <property type="entry name" value="GAL4"/>
    <property type="match status" value="1"/>
</dbReference>
<dbReference type="GeneID" id="31005732"/>
<dbReference type="Gene3D" id="4.10.240.10">
    <property type="entry name" value="Zn(2)-C6 fungal-type DNA-binding domain"/>
    <property type="match status" value="1"/>
</dbReference>
<dbReference type="OrthoDB" id="3525185at2759"/>
<keyword evidence="2" id="KW-0238">DNA-binding</keyword>
<feature type="domain" description="Zn(2)-C6 fungal-type" evidence="5">
    <location>
        <begin position="9"/>
        <end position="37"/>
    </location>
</feature>
<dbReference type="InterPro" id="IPR036864">
    <property type="entry name" value="Zn2-C6_fun-type_DNA-bd_sf"/>
</dbReference>
<evidence type="ECO:0000256" key="1">
    <source>
        <dbReference type="ARBA" id="ARBA00023015"/>
    </source>
</evidence>